<dbReference type="KEGG" id="ago:AGOS_ACL022W"/>
<feature type="compositionally biased region" description="Basic residues" evidence="2">
    <location>
        <begin position="83"/>
        <end position="97"/>
    </location>
</feature>
<dbReference type="FunCoup" id="Q75CD1">
    <property type="interactions" value="19"/>
</dbReference>
<dbReference type="RefSeq" id="NP_983382.1">
    <property type="nucleotide sequence ID" value="NM_208735.1"/>
</dbReference>
<dbReference type="OrthoDB" id="69641at2759"/>
<evidence type="ECO:0000256" key="1">
    <source>
        <dbReference type="ARBA" id="ARBA00007665"/>
    </source>
</evidence>
<name>Q75CD1_EREGS</name>
<dbReference type="InterPro" id="IPR023582">
    <property type="entry name" value="Impact"/>
</dbReference>
<sequence length="163" mass="17966">MRLVAMFATKRTYSSTVWHESEVLIDRRSKFQGRCCILQSASDVPELLEGLVDGNKRIAKASHPLIYAWRTGEVIEEPFEKNGKKRSAAQQHPRARVRNVSQGSADGGEAGAGNVLLSLLERNQLVNVLIVVTRWYGGTPLGPARFRHISTVGVQSLRNGGLT</sequence>
<evidence type="ECO:0000256" key="2">
    <source>
        <dbReference type="SAM" id="MobiDB-lite"/>
    </source>
</evidence>
<feature type="domain" description="Impact N-terminal" evidence="3">
    <location>
        <begin position="27"/>
        <end position="155"/>
    </location>
</feature>
<protein>
    <submittedName>
        <fullName evidence="4">ACL022Wp</fullName>
    </submittedName>
</protein>
<accession>Q75CD1</accession>
<dbReference type="Pfam" id="PF01205">
    <property type="entry name" value="Impact_N"/>
    <property type="match status" value="1"/>
</dbReference>
<evidence type="ECO:0000313" key="5">
    <source>
        <dbReference type="Proteomes" id="UP000000591"/>
    </source>
</evidence>
<dbReference type="Proteomes" id="UP000000591">
    <property type="component" value="Chromosome III"/>
</dbReference>
<reference evidence="4 5" key="1">
    <citation type="journal article" date="2004" name="Science">
        <title>The Ashbya gossypii genome as a tool for mapping the ancient Saccharomyces cerevisiae genome.</title>
        <authorList>
            <person name="Dietrich F.S."/>
            <person name="Voegeli S."/>
            <person name="Brachat S."/>
            <person name="Lerch A."/>
            <person name="Gates K."/>
            <person name="Steiner S."/>
            <person name="Mohr C."/>
            <person name="Pohlmann R."/>
            <person name="Luedi P."/>
            <person name="Choi S."/>
            <person name="Wing R.A."/>
            <person name="Flavier A."/>
            <person name="Gaffney T.D."/>
            <person name="Philippsen P."/>
        </authorList>
    </citation>
    <scope>NUCLEOTIDE SEQUENCE [LARGE SCALE GENOMIC DNA]</scope>
    <source>
        <strain evidence="5">ATCC 10895 / CBS 109.51 / FGSC 9923 / NRRL Y-1056</strain>
    </source>
</reference>
<keyword evidence="5" id="KW-1185">Reference proteome</keyword>
<dbReference type="InterPro" id="IPR001498">
    <property type="entry name" value="Impact_N"/>
</dbReference>
<dbReference type="PROSITE" id="PS00910">
    <property type="entry name" value="UPF0029"/>
    <property type="match status" value="1"/>
</dbReference>
<feature type="region of interest" description="Disordered" evidence="2">
    <location>
        <begin position="80"/>
        <end position="107"/>
    </location>
</feature>
<dbReference type="EMBL" id="AE016816">
    <property type="protein sequence ID" value="AAS51206.1"/>
    <property type="molecule type" value="Genomic_DNA"/>
</dbReference>
<dbReference type="PANTHER" id="PTHR16301:SF17">
    <property type="entry name" value="IMPACT FAMILY MEMBER YDL177C"/>
    <property type="match status" value="1"/>
</dbReference>
<dbReference type="InterPro" id="IPR020569">
    <property type="entry name" value="UPF0029_Impact_CS"/>
</dbReference>
<dbReference type="OMA" id="SHPHMYA"/>
<dbReference type="eggNOG" id="KOG3299">
    <property type="taxonomic scope" value="Eukaryota"/>
</dbReference>
<dbReference type="GO" id="GO:0005737">
    <property type="term" value="C:cytoplasm"/>
    <property type="evidence" value="ECO:0000318"/>
    <property type="project" value="GO_Central"/>
</dbReference>
<dbReference type="InterPro" id="IPR020568">
    <property type="entry name" value="Ribosomal_Su5_D2-typ_SF"/>
</dbReference>
<reference evidence="5" key="2">
    <citation type="journal article" date="2013" name="G3 (Bethesda)">
        <title>Genomes of Ashbya fungi isolated from insects reveal four mating-type loci, numerous translocations, lack of transposons, and distinct gene duplications.</title>
        <authorList>
            <person name="Dietrich F.S."/>
            <person name="Voegeli S."/>
            <person name="Kuo S."/>
            <person name="Philippsen P."/>
        </authorList>
    </citation>
    <scope>GENOME REANNOTATION</scope>
    <source>
        <strain evidence="5">ATCC 10895 / CBS 109.51 / FGSC 9923 / NRRL Y-1056</strain>
    </source>
</reference>
<dbReference type="SUPFAM" id="SSF54211">
    <property type="entry name" value="Ribosomal protein S5 domain 2-like"/>
    <property type="match status" value="1"/>
</dbReference>
<dbReference type="GeneID" id="4619507"/>
<evidence type="ECO:0000313" key="4">
    <source>
        <dbReference type="EMBL" id="AAS51206.1"/>
    </source>
</evidence>
<dbReference type="PANTHER" id="PTHR16301">
    <property type="entry name" value="IMPACT-RELATED"/>
    <property type="match status" value="1"/>
</dbReference>
<dbReference type="GO" id="GO:0140469">
    <property type="term" value="P:GCN2-mediated signaling"/>
    <property type="evidence" value="ECO:0000318"/>
    <property type="project" value="GO_Central"/>
</dbReference>
<proteinExistence type="inferred from homology"/>
<comment type="similarity">
    <text evidence="1">Belongs to the IMPACT family.</text>
</comment>
<dbReference type="HOGENOM" id="CLU_045276_2_2_1"/>
<organism evidence="4 5">
    <name type="scientific">Eremothecium gossypii (strain ATCC 10895 / CBS 109.51 / FGSC 9923 / NRRL Y-1056)</name>
    <name type="common">Yeast</name>
    <name type="synonym">Ashbya gossypii</name>
    <dbReference type="NCBI Taxonomy" id="284811"/>
    <lineage>
        <taxon>Eukaryota</taxon>
        <taxon>Fungi</taxon>
        <taxon>Dikarya</taxon>
        <taxon>Ascomycota</taxon>
        <taxon>Saccharomycotina</taxon>
        <taxon>Saccharomycetes</taxon>
        <taxon>Saccharomycetales</taxon>
        <taxon>Saccharomycetaceae</taxon>
        <taxon>Eremothecium</taxon>
    </lineage>
</organism>
<dbReference type="AlphaFoldDB" id="Q75CD1"/>
<dbReference type="GO" id="GO:0006446">
    <property type="term" value="P:regulation of translational initiation"/>
    <property type="evidence" value="ECO:0000318"/>
    <property type="project" value="GO_Central"/>
</dbReference>
<evidence type="ECO:0000259" key="3">
    <source>
        <dbReference type="Pfam" id="PF01205"/>
    </source>
</evidence>
<gene>
    <name evidence="4" type="ORF">AGOS_ACL022W</name>
</gene>
<dbReference type="STRING" id="284811.Q75CD1"/>
<dbReference type="InterPro" id="IPR036956">
    <property type="entry name" value="Impact_N_sf"/>
</dbReference>
<dbReference type="InParanoid" id="Q75CD1"/>
<dbReference type="Gene3D" id="3.30.230.30">
    <property type="entry name" value="Impact, N-terminal domain"/>
    <property type="match status" value="1"/>
</dbReference>